<proteinExistence type="predicted"/>
<dbReference type="InterPro" id="IPR011250">
    <property type="entry name" value="OMP/PagP_B-barrel"/>
</dbReference>
<dbReference type="Proteomes" id="UP000002297">
    <property type="component" value="Chromosome"/>
</dbReference>
<gene>
    <name evidence="2" type="ordered locus">CA2559_11038</name>
</gene>
<evidence type="ECO:0000313" key="3">
    <source>
        <dbReference type="Proteomes" id="UP000002297"/>
    </source>
</evidence>
<dbReference type="AlphaFoldDB" id="A3U9T0"/>
<dbReference type="SUPFAM" id="SSF56925">
    <property type="entry name" value="OMPA-like"/>
    <property type="match status" value="1"/>
</dbReference>
<protein>
    <recommendedName>
        <fullName evidence="4">Outer membrane protein beta-barrel domain-containing protein</fullName>
    </recommendedName>
</protein>
<evidence type="ECO:0000313" key="2">
    <source>
        <dbReference type="EMBL" id="EAP86566.1"/>
    </source>
</evidence>
<evidence type="ECO:0000256" key="1">
    <source>
        <dbReference type="SAM" id="SignalP"/>
    </source>
</evidence>
<dbReference type="eggNOG" id="COG1629">
    <property type="taxonomic scope" value="Bacteria"/>
</dbReference>
<accession>A3U9T0</accession>
<dbReference type="KEGG" id="cat:CA2559_11038"/>
<feature type="chain" id="PRO_5002660613" description="Outer membrane protein beta-barrel domain-containing protein" evidence="1">
    <location>
        <begin position="37"/>
        <end position="182"/>
    </location>
</feature>
<keyword evidence="1" id="KW-0732">Signal</keyword>
<name>A3U9T0_CROAH</name>
<sequence length="182" mass="20723">MVYNLNKFALTKKKNIMKHIFLTTFALIGFAFATQAQEISKNAIGLRLGDGDGFGTEVSYQRAVGSNNNRIELDLGWRDNENFDAIRLTGLYHWVWNIDGGFNWYAGPGAGIGRVDFDDDRFPRDNQPDDETYVYLAGDIGIEYNFDFPLLLSLDFRPEFGFNDNVSDDVDFDIGLGVRYQF</sequence>
<keyword evidence="3" id="KW-1185">Reference proteome</keyword>
<evidence type="ECO:0008006" key="4">
    <source>
        <dbReference type="Google" id="ProtNLM"/>
    </source>
</evidence>
<dbReference type="STRING" id="216432.CA2559_11038"/>
<reference evidence="2 3" key="1">
    <citation type="journal article" date="2010" name="J. Bacteriol.">
        <title>The complete genome sequence of Croceibacter atlanticus HTCC2559T.</title>
        <authorList>
            <person name="Oh H.M."/>
            <person name="Kang I."/>
            <person name="Ferriera S."/>
            <person name="Giovannoni S.J."/>
            <person name="Cho J.C."/>
        </authorList>
    </citation>
    <scope>NUCLEOTIDE SEQUENCE [LARGE SCALE GENOMIC DNA]</scope>
    <source>
        <strain evidence="3">ATCC BAA-628 / HTCC2559 / KCTC 12090</strain>
    </source>
</reference>
<organism evidence="2 3">
    <name type="scientific">Croceibacter atlanticus (strain ATCC BAA-628 / JCM 21780 / CIP 108009 / IAM 15332 / KCTC 12090 / HTCC2559)</name>
    <dbReference type="NCBI Taxonomy" id="216432"/>
    <lineage>
        <taxon>Bacteria</taxon>
        <taxon>Pseudomonadati</taxon>
        <taxon>Bacteroidota</taxon>
        <taxon>Flavobacteriia</taxon>
        <taxon>Flavobacteriales</taxon>
        <taxon>Flavobacteriaceae</taxon>
        <taxon>Croceibacter</taxon>
    </lineage>
</organism>
<dbReference type="HOGENOM" id="CLU_133768_1_0_10"/>
<dbReference type="Gene3D" id="2.40.160.20">
    <property type="match status" value="1"/>
</dbReference>
<feature type="signal peptide" evidence="1">
    <location>
        <begin position="1"/>
        <end position="36"/>
    </location>
</feature>
<dbReference type="EMBL" id="CP002046">
    <property type="protein sequence ID" value="EAP86566.1"/>
    <property type="molecule type" value="Genomic_DNA"/>
</dbReference>